<evidence type="ECO:0000256" key="1">
    <source>
        <dbReference type="SAM" id="MobiDB-lite"/>
    </source>
</evidence>
<feature type="region of interest" description="Disordered" evidence="1">
    <location>
        <begin position="353"/>
        <end position="380"/>
    </location>
</feature>
<name>G0TUV0_TRYVY</name>
<gene>
    <name evidence="2" type="ORF">TVY486_0404040</name>
</gene>
<dbReference type="PANTHER" id="PTHR35614">
    <property type="match status" value="1"/>
</dbReference>
<dbReference type="AlphaFoldDB" id="G0TUV0"/>
<sequence>MGALPSRETQRRGLYSHRHGRTRRSEIVLVPLTAEFFPHERCPLFERLYQARHHRTAKYYYRAVRTTDTDWNTDYYCQTTAHVLNIDLNDPEGPNKDSAFEANFTDSVEGLYHRLVTETEYCLCDTDEELRQRYREQLTVQRKRQSRERSTSCTSVGARGCVGLNEDDLTANPYAYAAGYVDALTYAKGKEHHTRRNKLGTHVTSPDAFYLRPVPCAIVSRYESNQPLPEDGVEFLGAAVKVLGMFGLLPSTIPGTVDGEVVDQHMLKAAMFVDKDVGDQILGNVVMLGVHMYVRQCMEAQIRAPFIPMIPFMLRAPISNVPILQFIREMRVRLKNLLEAGLPTRARKFTCGTARGASGEGSSGSVPCAENTTEGVDAPTMVPKRENDVFLFEEDVPSDVTPEKLFADAAETQWLSGRLAKNTNPDGAIPFLLMSGVNVQTMPFTHVSLLDTSHIRVPEWSSASVRGASATNVTGDKSCGQRDSTRTELLLARRRSRFRIWVEDGRLCIWASAAYARRGCLILAQQLMQTVDSNVLPLPRPWNYRGLLRGGMPMPAPTLAHDVFIVAHDMPSLGLYQGDILRCSTAAEVAERQREQTSSPVVSQPAKTDTTFGQMNVNSSHSSMMGEGICALGQLGNRSVNYTSNHPSNVLLRDPGEAPPNAFWVFSNAEREGAALGLGERRQRTSGSESQYAQYTPSIRLTNLEEVLLSWIKIISLRTRDASESDEHWVRVPSTGCPLRVDRYVIRRIEHDGMRYFIGVAPRFVGQQRRLEKVLGDIKAQEKEDQEGEISAVRGSEDACPSEDMEATECMTMARLLSTPSIMF</sequence>
<feature type="region of interest" description="Disordered" evidence="1">
    <location>
        <begin position="592"/>
        <end position="611"/>
    </location>
</feature>
<accession>G0TUV0</accession>
<dbReference type="EMBL" id="HE573020">
    <property type="protein sequence ID" value="CCC47737.1"/>
    <property type="molecule type" value="Genomic_DNA"/>
</dbReference>
<reference evidence="2" key="1">
    <citation type="journal article" date="2012" name="Proc. Natl. Acad. Sci. U.S.A.">
        <title>Antigenic diversity is generated by distinct evolutionary mechanisms in African trypanosome species.</title>
        <authorList>
            <person name="Jackson A.P."/>
            <person name="Berry A."/>
            <person name="Aslett M."/>
            <person name="Allison H.C."/>
            <person name="Burton P."/>
            <person name="Vavrova-Anderson J."/>
            <person name="Brown R."/>
            <person name="Browne H."/>
            <person name="Corton N."/>
            <person name="Hauser H."/>
            <person name="Gamble J."/>
            <person name="Gilderthorp R."/>
            <person name="Marcello L."/>
            <person name="McQuillan J."/>
            <person name="Otto T.D."/>
            <person name="Quail M.A."/>
            <person name="Sanders M.J."/>
            <person name="van Tonder A."/>
            <person name="Ginger M.L."/>
            <person name="Field M.C."/>
            <person name="Barry J.D."/>
            <person name="Hertz-Fowler C."/>
            <person name="Berriman M."/>
        </authorList>
    </citation>
    <scope>NUCLEOTIDE SEQUENCE</scope>
    <source>
        <strain evidence="2">Y486</strain>
    </source>
</reference>
<feature type="compositionally biased region" description="Polar residues" evidence="1">
    <location>
        <begin position="596"/>
        <end position="611"/>
    </location>
</feature>
<evidence type="ECO:0000313" key="2">
    <source>
        <dbReference type="EMBL" id="CCC47737.1"/>
    </source>
</evidence>
<dbReference type="PANTHER" id="PTHR35614:SF7">
    <property type="match status" value="1"/>
</dbReference>
<organism evidence="2">
    <name type="scientific">Trypanosoma vivax (strain Y486)</name>
    <dbReference type="NCBI Taxonomy" id="1055687"/>
    <lineage>
        <taxon>Eukaryota</taxon>
        <taxon>Discoba</taxon>
        <taxon>Euglenozoa</taxon>
        <taxon>Kinetoplastea</taxon>
        <taxon>Metakinetoplastina</taxon>
        <taxon>Trypanosomatida</taxon>
        <taxon>Trypanosomatidae</taxon>
        <taxon>Trypanosoma</taxon>
        <taxon>Duttonella</taxon>
    </lineage>
</organism>
<dbReference type="VEuPathDB" id="TriTrypDB:TvY486_0404040"/>
<protein>
    <submittedName>
        <fullName evidence="2">Uncharacterized protein</fullName>
    </submittedName>
</protein>
<proteinExistence type="predicted"/>